<dbReference type="GO" id="GO:0031395">
    <property type="term" value="C:bursicon neuropeptide hormone complex"/>
    <property type="evidence" value="ECO:0007669"/>
    <property type="project" value="InterPro"/>
</dbReference>
<dbReference type="Proteomes" id="UP001431783">
    <property type="component" value="Unassembled WGS sequence"/>
</dbReference>
<dbReference type="GO" id="GO:0007186">
    <property type="term" value="P:G protein-coupled receptor signaling pathway"/>
    <property type="evidence" value="ECO:0007669"/>
    <property type="project" value="TreeGrafter"/>
</dbReference>
<dbReference type="AlphaFoldDB" id="A0AAW1V801"/>
<comment type="caution">
    <text evidence="2">The sequence shown here is derived from an EMBL/GenBank/DDBJ whole genome shotgun (WGS) entry which is preliminary data.</text>
</comment>
<proteinExistence type="predicted"/>
<dbReference type="PANTHER" id="PTHR41151:SF1">
    <property type="entry name" value="PARTNER OF BURSICON"/>
    <property type="match status" value="1"/>
</dbReference>
<feature type="chain" id="PRO_5043609755" description="Partner of bursicon" evidence="1">
    <location>
        <begin position="25"/>
        <end position="142"/>
    </location>
</feature>
<dbReference type="EMBL" id="JARQZJ010000121">
    <property type="protein sequence ID" value="KAK9888422.1"/>
    <property type="molecule type" value="Genomic_DNA"/>
</dbReference>
<keyword evidence="3" id="KW-1185">Reference proteome</keyword>
<keyword evidence="1" id="KW-0732">Signal</keyword>
<name>A0AAW1V801_9CUCU</name>
<protein>
    <recommendedName>
        <fullName evidence="4">Partner of bursicon</fullName>
    </recommendedName>
</protein>
<evidence type="ECO:0008006" key="4">
    <source>
        <dbReference type="Google" id="ProtNLM"/>
    </source>
</evidence>
<sequence>MAIVGRRLGQNILVLCIVISLGFCVSEIADETCETLPSEIHLVKEEYDELGRLQRTCNGEIAVNKCEGSCKSQVQPSVITPTGFLKECYCCRESFLRERIITLNHCYDPDGMRLTNEGNNAMDVKLREPAECKCYKCGDFSR</sequence>
<dbReference type="GO" id="GO:0001664">
    <property type="term" value="F:G protein-coupled receptor binding"/>
    <property type="evidence" value="ECO:0007669"/>
    <property type="project" value="InterPro"/>
</dbReference>
<dbReference type="InterPro" id="IPR029034">
    <property type="entry name" value="Cystine-knot_cytokine"/>
</dbReference>
<feature type="signal peptide" evidence="1">
    <location>
        <begin position="1"/>
        <end position="24"/>
    </location>
</feature>
<organism evidence="2 3">
    <name type="scientific">Henosepilachna vigintioctopunctata</name>
    <dbReference type="NCBI Taxonomy" id="420089"/>
    <lineage>
        <taxon>Eukaryota</taxon>
        <taxon>Metazoa</taxon>
        <taxon>Ecdysozoa</taxon>
        <taxon>Arthropoda</taxon>
        <taxon>Hexapoda</taxon>
        <taxon>Insecta</taxon>
        <taxon>Pterygota</taxon>
        <taxon>Neoptera</taxon>
        <taxon>Endopterygota</taxon>
        <taxon>Coleoptera</taxon>
        <taxon>Polyphaga</taxon>
        <taxon>Cucujiformia</taxon>
        <taxon>Coccinelloidea</taxon>
        <taxon>Coccinellidae</taxon>
        <taxon>Epilachninae</taxon>
        <taxon>Epilachnini</taxon>
        <taxon>Henosepilachna</taxon>
    </lineage>
</organism>
<evidence type="ECO:0000256" key="1">
    <source>
        <dbReference type="SAM" id="SignalP"/>
    </source>
</evidence>
<dbReference type="PANTHER" id="PTHR41151">
    <property type="entry name" value="PARTNER OF BURSICON"/>
    <property type="match status" value="1"/>
</dbReference>
<evidence type="ECO:0000313" key="2">
    <source>
        <dbReference type="EMBL" id="KAK9888422.1"/>
    </source>
</evidence>
<dbReference type="Gene3D" id="2.10.90.10">
    <property type="entry name" value="Cystine-knot cytokines"/>
    <property type="match status" value="1"/>
</dbReference>
<dbReference type="InterPro" id="IPR034441">
    <property type="entry name" value="Bursicon_suB"/>
</dbReference>
<dbReference type="GO" id="GO:0005184">
    <property type="term" value="F:neuropeptide hormone activity"/>
    <property type="evidence" value="ECO:0007669"/>
    <property type="project" value="InterPro"/>
</dbReference>
<gene>
    <name evidence="2" type="ORF">WA026_000670</name>
</gene>
<accession>A0AAW1V801</accession>
<evidence type="ECO:0000313" key="3">
    <source>
        <dbReference type="Proteomes" id="UP001431783"/>
    </source>
</evidence>
<reference evidence="2 3" key="1">
    <citation type="submission" date="2023-03" db="EMBL/GenBank/DDBJ databases">
        <title>Genome insight into feeding habits of ladybird beetles.</title>
        <authorList>
            <person name="Li H.-S."/>
            <person name="Huang Y.-H."/>
            <person name="Pang H."/>
        </authorList>
    </citation>
    <scope>NUCLEOTIDE SEQUENCE [LARGE SCALE GENOMIC DNA]</scope>
    <source>
        <strain evidence="2">SYSU_2023b</strain>
        <tissue evidence="2">Whole body</tissue>
    </source>
</reference>